<accession>A0A0G3GUG7</accession>
<sequence>MYDPAAVQFYDIAHSGAHLRSIANFLRSADCAELEHFQLRSFVVLAPDDEARSAAELALAELGVLDFPIVVATQLPTYVGPLDVVLVVSQRGTDLELEHALSSASGRGATTLLIAPSGAPLIDDASDRVTIIPGLPNSPEVAISQVCAAVLGVSWLVQLGVRCASEQLDELADAVDDELTRVAPDRDPSVNLAQQLRESLDGHRILHTGHGALARLLATYWTAHGLLSAALSISDLPQALPRLQQAAPDVFYDPFEDGPAEVLPLRVVVWGAHAQASSQAIVQECTPPAASRHEEVFRLLVRGLAVTALTD</sequence>
<dbReference type="GO" id="GO:1901135">
    <property type="term" value="P:carbohydrate derivative metabolic process"/>
    <property type="evidence" value="ECO:0007669"/>
    <property type="project" value="InterPro"/>
</dbReference>
<proteinExistence type="predicted"/>
<protein>
    <recommendedName>
        <fullName evidence="3">SIS domain-containing protein</fullName>
    </recommendedName>
</protein>
<organism evidence="1 2">
    <name type="scientific">Corynebacterium epidermidicanis</name>
    <dbReference type="NCBI Taxonomy" id="1050174"/>
    <lineage>
        <taxon>Bacteria</taxon>
        <taxon>Bacillati</taxon>
        <taxon>Actinomycetota</taxon>
        <taxon>Actinomycetes</taxon>
        <taxon>Mycobacteriales</taxon>
        <taxon>Corynebacteriaceae</taxon>
        <taxon>Corynebacterium</taxon>
    </lineage>
</organism>
<gene>
    <name evidence="1" type="ORF">CEPID_03235</name>
</gene>
<dbReference type="RefSeq" id="WP_052843334.1">
    <property type="nucleotide sequence ID" value="NZ_CP011541.1"/>
</dbReference>
<dbReference type="Proteomes" id="UP000035368">
    <property type="component" value="Chromosome"/>
</dbReference>
<dbReference type="OrthoDB" id="4427542at2"/>
<dbReference type="KEGG" id="cei:CEPID_03235"/>
<evidence type="ECO:0000313" key="1">
    <source>
        <dbReference type="EMBL" id="AKK02527.1"/>
    </source>
</evidence>
<dbReference type="GO" id="GO:0097367">
    <property type="term" value="F:carbohydrate derivative binding"/>
    <property type="evidence" value="ECO:0007669"/>
    <property type="project" value="InterPro"/>
</dbReference>
<dbReference type="InterPro" id="IPR046348">
    <property type="entry name" value="SIS_dom_sf"/>
</dbReference>
<name>A0A0G3GUG7_9CORY</name>
<evidence type="ECO:0008006" key="3">
    <source>
        <dbReference type="Google" id="ProtNLM"/>
    </source>
</evidence>
<evidence type="ECO:0000313" key="2">
    <source>
        <dbReference type="Proteomes" id="UP000035368"/>
    </source>
</evidence>
<dbReference type="STRING" id="1050174.CEPID_03235"/>
<dbReference type="AlphaFoldDB" id="A0A0G3GUG7"/>
<dbReference type="PATRIC" id="fig|1050174.4.peg.658"/>
<dbReference type="EMBL" id="CP011541">
    <property type="protein sequence ID" value="AKK02527.1"/>
    <property type="molecule type" value="Genomic_DNA"/>
</dbReference>
<dbReference type="SUPFAM" id="SSF53697">
    <property type="entry name" value="SIS domain"/>
    <property type="match status" value="1"/>
</dbReference>
<keyword evidence="2" id="KW-1185">Reference proteome</keyword>
<reference evidence="1 2" key="1">
    <citation type="submission" date="2015-05" db="EMBL/GenBank/DDBJ databases">
        <title>Complete genome sequence of Corynebacterium epidermidicanis DSM 45586, isolated from the skin of a dog suffering from pruritus.</title>
        <authorList>
            <person name="Ruckert C."/>
            <person name="Albersmeier A."/>
            <person name="Winkler A."/>
            <person name="Tauch A."/>
        </authorList>
    </citation>
    <scope>NUCLEOTIDE SEQUENCE [LARGE SCALE GENOMIC DNA]</scope>
    <source>
        <strain evidence="1 2">DSM 45586</strain>
    </source>
</reference>